<accession>A0A8C2G9S6</accession>
<dbReference type="Pfam" id="PF00386">
    <property type="entry name" value="C1q"/>
    <property type="match status" value="1"/>
</dbReference>
<dbReference type="SUPFAM" id="SSF49842">
    <property type="entry name" value="TNF-like"/>
    <property type="match status" value="1"/>
</dbReference>
<dbReference type="Gene3D" id="2.60.120.40">
    <property type="match status" value="1"/>
</dbReference>
<evidence type="ECO:0000259" key="4">
    <source>
        <dbReference type="PROSITE" id="PS50871"/>
    </source>
</evidence>
<dbReference type="InterPro" id="IPR008983">
    <property type="entry name" value="Tumour_necrosis_fac-like_dom"/>
</dbReference>
<keyword evidence="3" id="KW-0732">Signal</keyword>
<dbReference type="Proteomes" id="UP000694701">
    <property type="component" value="Unplaced"/>
</dbReference>
<organism evidence="5 6">
    <name type="scientific">Cyprinus carpio</name>
    <name type="common">Common carp</name>
    <dbReference type="NCBI Taxonomy" id="7962"/>
    <lineage>
        <taxon>Eukaryota</taxon>
        <taxon>Metazoa</taxon>
        <taxon>Chordata</taxon>
        <taxon>Craniata</taxon>
        <taxon>Vertebrata</taxon>
        <taxon>Euteleostomi</taxon>
        <taxon>Actinopterygii</taxon>
        <taxon>Neopterygii</taxon>
        <taxon>Teleostei</taxon>
        <taxon>Ostariophysi</taxon>
        <taxon>Cypriniformes</taxon>
        <taxon>Cyprinidae</taxon>
        <taxon>Cyprininae</taxon>
        <taxon>Cyprinus</taxon>
    </lineage>
</organism>
<keyword evidence="2" id="KW-0964">Secreted</keyword>
<protein>
    <recommendedName>
        <fullName evidence="4">C1q domain-containing protein</fullName>
    </recommendedName>
</protein>
<feature type="domain" description="C1q" evidence="4">
    <location>
        <begin position="4"/>
        <end position="142"/>
    </location>
</feature>
<evidence type="ECO:0000313" key="5">
    <source>
        <dbReference type="Ensembl" id="ENSCCRP00020066435.1"/>
    </source>
</evidence>
<comment type="subcellular location">
    <subcellularLocation>
        <location evidence="1">Secreted</location>
    </subcellularLocation>
</comment>
<dbReference type="PANTHER" id="PTHR22923:SF102">
    <property type="entry name" value="CEREBELLIN 13-RELATED"/>
    <property type="match status" value="1"/>
</dbReference>
<sequence length="143" mass="15811">MISSDRPDVAFSASLGSNGFFGPVNTDVTLVYKNVFINVGDAYQQTTGIFRAPVQGVYYFSFFYHCGSNYGTGLALYRNGKHVALAKHNQSTDSPKNGGNGLTLLLKKGDQVYIVLRKGRWIWDSENVTVFSGFLINLKKLNN</sequence>
<dbReference type="PROSITE" id="PS50871">
    <property type="entry name" value="C1Q"/>
    <property type="match status" value="1"/>
</dbReference>
<dbReference type="SMART" id="SM00110">
    <property type="entry name" value="C1Q"/>
    <property type="match status" value="1"/>
</dbReference>
<dbReference type="InterPro" id="IPR001073">
    <property type="entry name" value="C1q_dom"/>
</dbReference>
<evidence type="ECO:0000256" key="2">
    <source>
        <dbReference type="ARBA" id="ARBA00022525"/>
    </source>
</evidence>
<evidence type="ECO:0000256" key="3">
    <source>
        <dbReference type="ARBA" id="ARBA00022729"/>
    </source>
</evidence>
<proteinExistence type="predicted"/>
<evidence type="ECO:0000256" key="1">
    <source>
        <dbReference type="ARBA" id="ARBA00004613"/>
    </source>
</evidence>
<dbReference type="Ensembl" id="ENSCCRT00020073089.1">
    <property type="protein sequence ID" value="ENSCCRP00020066435.1"/>
    <property type="gene ID" value="ENSCCRG00020031202.1"/>
</dbReference>
<dbReference type="PANTHER" id="PTHR22923">
    <property type="entry name" value="CEREBELLIN-RELATED"/>
    <property type="match status" value="1"/>
</dbReference>
<name>A0A8C2G9S6_CYPCA</name>
<dbReference type="GO" id="GO:0005576">
    <property type="term" value="C:extracellular region"/>
    <property type="evidence" value="ECO:0007669"/>
    <property type="project" value="UniProtKB-SubCell"/>
</dbReference>
<dbReference type="InterPro" id="IPR050822">
    <property type="entry name" value="Cerebellin_Synaptic_Org"/>
</dbReference>
<evidence type="ECO:0000313" key="6">
    <source>
        <dbReference type="Proteomes" id="UP000694701"/>
    </source>
</evidence>
<dbReference type="PRINTS" id="PR00007">
    <property type="entry name" value="COMPLEMNTC1Q"/>
</dbReference>
<reference evidence="5" key="1">
    <citation type="submission" date="2025-08" db="UniProtKB">
        <authorList>
            <consortium name="Ensembl"/>
        </authorList>
    </citation>
    <scope>IDENTIFICATION</scope>
</reference>
<dbReference type="AlphaFoldDB" id="A0A8C2G9S6"/>